<gene>
    <name evidence="1" type="ORF">BG04_3101</name>
</gene>
<name>A0A0B6AQF2_PRIM2</name>
<reference evidence="1 2" key="1">
    <citation type="journal article" date="2015" name="Genome Announc.">
        <title>Complete genome sequences for 35 biothreat assay-relevant bacillus species.</title>
        <authorList>
            <person name="Johnson S.L."/>
            <person name="Daligault H.E."/>
            <person name="Davenport K.W."/>
            <person name="Jaissle J."/>
            <person name="Frey K.G."/>
            <person name="Ladner J.T."/>
            <person name="Broomall S.M."/>
            <person name="Bishop-Lilly K.A."/>
            <person name="Bruce D.C."/>
            <person name="Gibbons H.S."/>
            <person name="Coyne S.R."/>
            <person name="Lo C.C."/>
            <person name="Meincke L."/>
            <person name="Munk A.C."/>
            <person name="Koroleva G.I."/>
            <person name="Rosenzweig C.N."/>
            <person name="Palacios G.F."/>
            <person name="Redden C.L."/>
            <person name="Minogue T.D."/>
            <person name="Chain P.S."/>
        </authorList>
    </citation>
    <scope>NUCLEOTIDE SEQUENCE [LARGE SCALE GENOMIC DNA]</scope>
    <source>
        <strain evidence="2">ATCC 14581 / DSM 32 / JCM 2506 / NBRC 15308 / NCIMB 9376 / NCTC 10342 / NRRL B-14308 / VKM B-512</strain>
    </source>
</reference>
<evidence type="ECO:0000313" key="1">
    <source>
        <dbReference type="EMBL" id="AJI22064.1"/>
    </source>
</evidence>
<organism evidence="1 2">
    <name type="scientific">Priestia megaterium (strain ATCC 14581 / DSM 32 / CCUG 1817 / JCM 2506 / NBRC 15308 / NCIMB 9376 / NCTC 10342 / NRRL B-14308 / VKM B-512 / Ford 19)</name>
    <name type="common">Bacillus megaterium</name>
    <dbReference type="NCBI Taxonomy" id="1348623"/>
    <lineage>
        <taxon>Bacteria</taxon>
        <taxon>Bacillati</taxon>
        <taxon>Bacillota</taxon>
        <taxon>Bacilli</taxon>
        <taxon>Bacillales</taxon>
        <taxon>Bacillaceae</taxon>
        <taxon>Priestia</taxon>
    </lineage>
</organism>
<dbReference type="Pfam" id="PF11755">
    <property type="entry name" value="DUF3311"/>
    <property type="match status" value="1"/>
</dbReference>
<evidence type="ECO:0008006" key="3">
    <source>
        <dbReference type="Google" id="ProtNLM"/>
    </source>
</evidence>
<dbReference type="GeneID" id="93641165"/>
<accession>A0A0B6AQF2</accession>
<evidence type="ECO:0000313" key="2">
    <source>
        <dbReference type="Proteomes" id="UP000031829"/>
    </source>
</evidence>
<dbReference type="InterPro" id="IPR021741">
    <property type="entry name" value="DUF3311"/>
</dbReference>
<dbReference type="EMBL" id="CP009920">
    <property type="protein sequence ID" value="AJI22064.1"/>
    <property type="molecule type" value="Genomic_DNA"/>
</dbReference>
<dbReference type="HOGENOM" id="CLU_183045_2_2_9"/>
<dbReference type="AlphaFoldDB" id="A0A0B6AQF2"/>
<dbReference type="KEGG" id="bmeg:BG04_3101"/>
<dbReference type="Proteomes" id="UP000031829">
    <property type="component" value="Chromosome"/>
</dbReference>
<sequence>MNRKFIIFILFIIPFIAQFAFLPFVNNIHPIIFGLPLLHLWLFLWVFLTPVCTFIIYRLQKSWGDIE</sequence>
<protein>
    <recommendedName>
        <fullName evidence="3">DUF3311 domain-containing protein</fullName>
    </recommendedName>
</protein>
<dbReference type="RefSeq" id="WP_013055514.1">
    <property type="nucleotide sequence ID" value="NZ_BCVB01000007.1"/>
</dbReference>
<proteinExistence type="predicted"/>